<gene>
    <name evidence="3" type="ORF">P5G46_11100</name>
</gene>
<protein>
    <submittedName>
        <fullName evidence="3">DUF4012 domain-containing protein</fullName>
    </submittedName>
</protein>
<dbReference type="InterPro" id="IPR025101">
    <property type="entry name" value="DUF4012"/>
</dbReference>
<feature type="compositionally biased region" description="Basic and acidic residues" evidence="1">
    <location>
        <begin position="1"/>
        <end position="18"/>
    </location>
</feature>
<dbReference type="RefSeq" id="WP_408905706.1">
    <property type="nucleotide sequence ID" value="NZ_JAROCE010000003.1"/>
</dbReference>
<reference evidence="3 4" key="1">
    <citation type="submission" date="2023-03" db="EMBL/GenBank/DDBJ databases">
        <title>MT1 and MT2 Draft Genomes of Novel Species.</title>
        <authorList>
            <person name="Venkateswaran K."/>
        </authorList>
    </citation>
    <scope>NUCLEOTIDE SEQUENCE [LARGE SCALE GENOMIC DNA]</scope>
    <source>
        <strain evidence="3 4">IF8SW-P5</strain>
    </source>
</reference>
<keyword evidence="4" id="KW-1185">Reference proteome</keyword>
<keyword evidence="2" id="KW-0472">Membrane</keyword>
<evidence type="ECO:0000256" key="2">
    <source>
        <dbReference type="SAM" id="Phobius"/>
    </source>
</evidence>
<feature type="region of interest" description="Disordered" evidence="1">
    <location>
        <begin position="1"/>
        <end position="35"/>
    </location>
</feature>
<evidence type="ECO:0000313" key="3">
    <source>
        <dbReference type="EMBL" id="MFM2721050.1"/>
    </source>
</evidence>
<accession>A0ABW9GHC0</accession>
<feature type="transmembrane region" description="Helical" evidence="2">
    <location>
        <begin position="43"/>
        <end position="66"/>
    </location>
</feature>
<keyword evidence="2" id="KW-0812">Transmembrane</keyword>
<dbReference type="EMBL" id="JAROCE010000003">
    <property type="protein sequence ID" value="MFM2721050.1"/>
    <property type="molecule type" value="Genomic_DNA"/>
</dbReference>
<name>A0ABW9GHC0_9MICO</name>
<proteinExistence type="predicted"/>
<feature type="region of interest" description="Disordered" evidence="1">
    <location>
        <begin position="588"/>
        <end position="619"/>
    </location>
</feature>
<keyword evidence="2" id="KW-1133">Transmembrane helix</keyword>
<dbReference type="Pfam" id="PF13196">
    <property type="entry name" value="DUF4012"/>
    <property type="match status" value="1"/>
</dbReference>
<evidence type="ECO:0000313" key="4">
    <source>
        <dbReference type="Proteomes" id="UP001630303"/>
    </source>
</evidence>
<organism evidence="3 4">
    <name type="scientific">Microbacterium mcarthurae</name>
    <dbReference type="NCBI Taxonomy" id="3035918"/>
    <lineage>
        <taxon>Bacteria</taxon>
        <taxon>Bacillati</taxon>
        <taxon>Actinomycetota</taxon>
        <taxon>Actinomycetes</taxon>
        <taxon>Micrococcales</taxon>
        <taxon>Microbacteriaceae</taxon>
        <taxon>Microbacterium</taxon>
    </lineage>
</organism>
<sequence length="631" mass="67415">MGDNLRRRNRRRDDDGRPAGEATDVTTAETDGEAPRRARAWPWVVGGVLGVLGGTAAVAGILGATLTVQAVEVRDDLLAAKSTLGRLGSLVEARDEAGLQAAAEDVSVRTARAAETVQGPLWQMASDVPVVGANIDAVSRVTRAVDILVRDALPPGMQMIADLDIKKLALEGGGFNLEPLKQAQASIPVVSQAFTAAKAETDGIQSDQLMDAVSGPVAEIRDVIDRTAPTLDVVNRYLPTLLSMAGADGGKTYLIVFQNNAEIRATGGNPAASIIMKVDQGKFELLDQASSRTFYEEGTAGEQFSDIPAETLALYPSSFARYSQDYTMTPDFPTTVQLFQDLWQRTNGERFDGVISIDPVVLSHMLAVAGPVDVAGEQISSDNAVKLLLSDAYERFPNGRDSDVFFSEVSRAVFSHLTAGKWDPAEMLDALAKSAEEQRLLLSFTDEQAQQLSRELELDGALQMDNTAHTQVGTYLNDYSVGKLEYHLSQSVAATCDVGARTITTTTTLTNSIPNSIQSKYTLGFRNGNYGLPRTSMMLDVLFFAPPGGQILSTDPARSEESGFDRSGTQDNNTALSRLVVVPQGETRAVSSTVQLPEGPLGPLELRHTPTASDTPVTIDPSCGELFASAG</sequence>
<dbReference type="Proteomes" id="UP001630303">
    <property type="component" value="Unassembled WGS sequence"/>
</dbReference>
<evidence type="ECO:0000256" key="1">
    <source>
        <dbReference type="SAM" id="MobiDB-lite"/>
    </source>
</evidence>
<comment type="caution">
    <text evidence="3">The sequence shown here is derived from an EMBL/GenBank/DDBJ whole genome shotgun (WGS) entry which is preliminary data.</text>
</comment>